<dbReference type="AlphaFoldDB" id="G2PNS8"/>
<evidence type="ECO:0000313" key="1">
    <source>
        <dbReference type="EMBL" id="AEM70263.1"/>
    </source>
</evidence>
<evidence type="ECO:0000313" key="2">
    <source>
        <dbReference type="Proteomes" id="UP000008908"/>
    </source>
</evidence>
<dbReference type="HOGENOM" id="CLU_3137834_0_0_10"/>
<dbReference type="EMBL" id="CP002999">
    <property type="protein sequence ID" value="AEM70263.1"/>
    <property type="molecule type" value="Genomic_DNA"/>
</dbReference>
<reference evidence="2" key="1">
    <citation type="submission" date="2011-08" db="EMBL/GenBank/DDBJ databases">
        <title>The complete genome of Muricauda ruestringensis DSM 13258.</title>
        <authorList>
            <person name="Lucas S."/>
            <person name="Han J."/>
            <person name="Lapidus A."/>
            <person name="Bruce D."/>
            <person name="Goodwin L."/>
            <person name="Pitluck S."/>
            <person name="Peters L."/>
            <person name="Kyrpides N."/>
            <person name="Mavromatis K."/>
            <person name="Ivanova N."/>
            <person name="Ovchinnikova G."/>
            <person name="Teshima H."/>
            <person name="Detter J.C."/>
            <person name="Tapia R."/>
            <person name="Han C."/>
            <person name="Land M."/>
            <person name="Hauser L."/>
            <person name="Markowitz V."/>
            <person name="Cheng J.-F."/>
            <person name="Hugenholtz P."/>
            <person name="Woyke T."/>
            <person name="Wu D."/>
            <person name="Spring S."/>
            <person name="Schroeder M."/>
            <person name="Brambilla E."/>
            <person name="Klenk H.-P."/>
            <person name="Eisen J.A."/>
        </authorList>
    </citation>
    <scope>NUCLEOTIDE SEQUENCE [LARGE SCALE GENOMIC DNA]</scope>
    <source>
        <strain evidence="2">DSM 13258 / LMG 19739 / B1</strain>
    </source>
</reference>
<dbReference type="Proteomes" id="UP000008908">
    <property type="component" value="Chromosome"/>
</dbReference>
<dbReference type="KEGG" id="mrs:Murru_1220"/>
<gene>
    <name evidence="1" type="ordered locus">Murru_1220</name>
</gene>
<name>G2PNS8_ALLRU</name>
<accession>G2PNS8</accession>
<protein>
    <submittedName>
        <fullName evidence="1">Uncharacterized protein</fullName>
    </submittedName>
</protein>
<sequence length="49" mass="5790">MAKNYEIPRCLAGLPPNRYASEEQEQYCRFSHFIFNVVIYILLKPLLLS</sequence>
<proteinExistence type="predicted"/>
<reference evidence="1 2" key="2">
    <citation type="journal article" date="2012" name="Stand. Genomic Sci.">
        <title>Complete genome sequence of the facultatively anaerobic, appendaged bacterium Muricauda ruestringensis type strain (B1(T)).</title>
        <authorList>
            <person name="Huntemann M."/>
            <person name="Teshima H."/>
            <person name="Lapidus A."/>
            <person name="Nolan M."/>
            <person name="Lucas S."/>
            <person name="Hammon N."/>
            <person name="Deshpande S."/>
            <person name="Cheng J.F."/>
            <person name="Tapia R."/>
            <person name="Goodwin L.A."/>
            <person name="Pitluck S."/>
            <person name="Liolios K."/>
            <person name="Pagani I."/>
            <person name="Ivanova N."/>
            <person name="Mavromatis K."/>
            <person name="Mikhailova N."/>
            <person name="Pati A."/>
            <person name="Chen A."/>
            <person name="Palaniappan K."/>
            <person name="Land M."/>
            <person name="Hauser L."/>
            <person name="Pan C."/>
            <person name="Brambilla E.M."/>
            <person name="Rohde M."/>
            <person name="Spring S."/>
            <person name="Goker M."/>
            <person name="Detter J.C."/>
            <person name="Bristow J."/>
            <person name="Eisen J.A."/>
            <person name="Markowitz V."/>
            <person name="Hugenholtz P."/>
            <person name="Kyrpides N.C."/>
            <person name="Klenk H.P."/>
            <person name="Woyke T."/>
        </authorList>
    </citation>
    <scope>NUCLEOTIDE SEQUENCE [LARGE SCALE GENOMIC DNA]</scope>
    <source>
        <strain evidence="2">DSM 13258 / LMG 19739 / B1</strain>
    </source>
</reference>
<keyword evidence="2" id="KW-1185">Reference proteome</keyword>
<organism evidence="1 2">
    <name type="scientific">Allomuricauda ruestringensis (strain DSM 13258 / CIP 107369 / LMG 19739 / B1)</name>
    <name type="common">Muricauda ruestringensis</name>
    <dbReference type="NCBI Taxonomy" id="886377"/>
    <lineage>
        <taxon>Bacteria</taxon>
        <taxon>Pseudomonadati</taxon>
        <taxon>Bacteroidota</taxon>
        <taxon>Flavobacteriia</taxon>
        <taxon>Flavobacteriales</taxon>
        <taxon>Flavobacteriaceae</taxon>
        <taxon>Flagellimonas</taxon>
    </lineage>
</organism>